<organism evidence="1 2">
    <name type="scientific">Canavalia gladiata</name>
    <name type="common">Sword bean</name>
    <name type="synonym">Dolichos gladiatus</name>
    <dbReference type="NCBI Taxonomy" id="3824"/>
    <lineage>
        <taxon>Eukaryota</taxon>
        <taxon>Viridiplantae</taxon>
        <taxon>Streptophyta</taxon>
        <taxon>Embryophyta</taxon>
        <taxon>Tracheophyta</taxon>
        <taxon>Spermatophyta</taxon>
        <taxon>Magnoliopsida</taxon>
        <taxon>eudicotyledons</taxon>
        <taxon>Gunneridae</taxon>
        <taxon>Pentapetalae</taxon>
        <taxon>rosids</taxon>
        <taxon>fabids</taxon>
        <taxon>Fabales</taxon>
        <taxon>Fabaceae</taxon>
        <taxon>Papilionoideae</taxon>
        <taxon>50 kb inversion clade</taxon>
        <taxon>NPAAA clade</taxon>
        <taxon>indigoferoid/millettioid clade</taxon>
        <taxon>Phaseoleae</taxon>
        <taxon>Canavalia</taxon>
    </lineage>
</organism>
<proteinExistence type="predicted"/>
<dbReference type="AlphaFoldDB" id="A0AAN9QKR6"/>
<evidence type="ECO:0000313" key="2">
    <source>
        <dbReference type="Proteomes" id="UP001367508"/>
    </source>
</evidence>
<comment type="caution">
    <text evidence="1">The sequence shown here is derived from an EMBL/GenBank/DDBJ whole genome shotgun (WGS) entry which is preliminary data.</text>
</comment>
<name>A0AAN9QKR6_CANGL</name>
<reference evidence="1 2" key="1">
    <citation type="submission" date="2024-01" db="EMBL/GenBank/DDBJ databases">
        <title>The genomes of 5 underutilized Papilionoideae crops provide insights into root nodulation and disease resistanc.</title>
        <authorList>
            <person name="Jiang F."/>
        </authorList>
    </citation>
    <scope>NUCLEOTIDE SEQUENCE [LARGE SCALE GENOMIC DNA]</scope>
    <source>
        <strain evidence="1">LVBAO_FW01</strain>
        <tissue evidence="1">Leaves</tissue>
    </source>
</reference>
<evidence type="ECO:0000313" key="1">
    <source>
        <dbReference type="EMBL" id="KAK7339154.1"/>
    </source>
</evidence>
<protein>
    <submittedName>
        <fullName evidence="1">Uncharacterized protein</fullName>
    </submittedName>
</protein>
<gene>
    <name evidence="1" type="ORF">VNO77_19805</name>
</gene>
<dbReference type="EMBL" id="JAYMYQ010000004">
    <property type="protein sequence ID" value="KAK7339154.1"/>
    <property type="molecule type" value="Genomic_DNA"/>
</dbReference>
<sequence>MRLRPRALKEEHLFHLLTQSILFGYWHTCPELQIHLLQARYVVLTLDNDYLNANGSEKIQEDVEVDAKQ</sequence>
<dbReference type="Proteomes" id="UP001367508">
    <property type="component" value="Unassembled WGS sequence"/>
</dbReference>
<keyword evidence="2" id="KW-1185">Reference proteome</keyword>
<accession>A0AAN9QKR6</accession>